<organism evidence="4 5">
    <name type="scientific">Cerrena zonata</name>
    <dbReference type="NCBI Taxonomy" id="2478898"/>
    <lineage>
        <taxon>Eukaryota</taxon>
        <taxon>Fungi</taxon>
        <taxon>Dikarya</taxon>
        <taxon>Basidiomycota</taxon>
        <taxon>Agaricomycotina</taxon>
        <taxon>Agaricomycetes</taxon>
        <taxon>Polyporales</taxon>
        <taxon>Cerrenaceae</taxon>
        <taxon>Cerrena</taxon>
    </lineage>
</organism>
<name>A0AAW0GR21_9APHY</name>
<dbReference type="GO" id="GO:0004252">
    <property type="term" value="F:serine-type endopeptidase activity"/>
    <property type="evidence" value="ECO:0007669"/>
    <property type="project" value="InterPro"/>
</dbReference>
<keyword evidence="3" id="KW-0732">Signal</keyword>
<keyword evidence="5" id="KW-1185">Reference proteome</keyword>
<dbReference type="GO" id="GO:0006508">
    <property type="term" value="P:proteolysis"/>
    <property type="evidence" value="ECO:0007669"/>
    <property type="project" value="InterPro"/>
</dbReference>
<reference evidence="4 5" key="1">
    <citation type="submission" date="2022-09" db="EMBL/GenBank/DDBJ databases">
        <authorList>
            <person name="Palmer J.M."/>
        </authorList>
    </citation>
    <scope>NUCLEOTIDE SEQUENCE [LARGE SCALE GENOMIC DNA]</scope>
    <source>
        <strain evidence="4 5">DSM 7382</strain>
    </source>
</reference>
<keyword evidence="1" id="KW-0378">Hydrolase</keyword>
<proteinExistence type="inferred from homology"/>
<sequence length="220" mass="22892">MKISSSLGLFTLAGLLSPASVWAATFPTSSIKNASPPGNIVPNKFIVEVDNAANIPSKRDSGLSSREAHEALYDALRKRDVGFKVDKEFNSQGLFVGAAVTLSDAKDRAKVLDISGVKAIRPVVLIPAPNPVSVEVVKDPSDSAVPPDSESTHILTGVDKLHAQNILGKGVKIGIIDTGIDYTHPLLGGGIGPGHKVIGGFDFVGDAYTGKGISNIAVFV</sequence>
<dbReference type="EMBL" id="JASBNA010000004">
    <property type="protein sequence ID" value="KAK7692412.1"/>
    <property type="molecule type" value="Genomic_DNA"/>
</dbReference>
<comment type="caution">
    <text evidence="2">Lacks conserved residue(s) required for the propagation of feature annotation.</text>
</comment>
<dbReference type="SUPFAM" id="SSF52743">
    <property type="entry name" value="Subtilisin-like"/>
    <property type="match status" value="1"/>
</dbReference>
<evidence type="ECO:0008006" key="6">
    <source>
        <dbReference type="Google" id="ProtNLM"/>
    </source>
</evidence>
<dbReference type="Proteomes" id="UP001385951">
    <property type="component" value="Unassembled WGS sequence"/>
</dbReference>
<comment type="similarity">
    <text evidence="2">Belongs to the peptidase S8 family.</text>
</comment>
<dbReference type="InterPro" id="IPR036852">
    <property type="entry name" value="Peptidase_S8/S53_dom_sf"/>
</dbReference>
<comment type="caution">
    <text evidence="4">The sequence shown here is derived from an EMBL/GenBank/DDBJ whole genome shotgun (WGS) entry which is preliminary data.</text>
</comment>
<evidence type="ECO:0000256" key="2">
    <source>
        <dbReference type="PROSITE-ProRule" id="PRU01240"/>
    </source>
</evidence>
<evidence type="ECO:0000256" key="1">
    <source>
        <dbReference type="ARBA" id="ARBA00022801"/>
    </source>
</evidence>
<dbReference type="AlphaFoldDB" id="A0AAW0GR21"/>
<feature type="signal peptide" evidence="3">
    <location>
        <begin position="1"/>
        <end position="23"/>
    </location>
</feature>
<gene>
    <name evidence="4" type="ORF">QCA50_004037</name>
</gene>
<dbReference type="PROSITE" id="PS51892">
    <property type="entry name" value="SUBTILASE"/>
    <property type="match status" value="1"/>
</dbReference>
<protein>
    <recommendedName>
        <fullName evidence="6">Serine protease</fullName>
    </recommendedName>
</protein>
<evidence type="ECO:0000313" key="5">
    <source>
        <dbReference type="Proteomes" id="UP001385951"/>
    </source>
</evidence>
<dbReference type="InterPro" id="IPR023827">
    <property type="entry name" value="Peptidase_S8_Asp-AS"/>
</dbReference>
<dbReference type="Gene3D" id="3.40.50.200">
    <property type="entry name" value="Peptidase S8/S53 domain"/>
    <property type="match status" value="1"/>
</dbReference>
<evidence type="ECO:0000256" key="3">
    <source>
        <dbReference type="SAM" id="SignalP"/>
    </source>
</evidence>
<dbReference type="PROSITE" id="PS00136">
    <property type="entry name" value="SUBTILASE_ASP"/>
    <property type="match status" value="1"/>
</dbReference>
<accession>A0AAW0GR21</accession>
<feature type="chain" id="PRO_5043900603" description="Serine protease" evidence="3">
    <location>
        <begin position="24"/>
        <end position="220"/>
    </location>
</feature>
<evidence type="ECO:0000313" key="4">
    <source>
        <dbReference type="EMBL" id="KAK7692412.1"/>
    </source>
</evidence>